<reference evidence="1" key="1">
    <citation type="submission" date="2023-01" db="EMBL/GenBank/DDBJ databases">
        <title>The genome sequence of Kordiimonadaceae bacterium 6D33.</title>
        <authorList>
            <person name="Liu Y."/>
        </authorList>
    </citation>
    <scope>NUCLEOTIDE SEQUENCE</scope>
    <source>
        <strain evidence="1">6D33</strain>
    </source>
</reference>
<proteinExistence type="predicted"/>
<gene>
    <name evidence="1" type="ORF">PH603_04615</name>
</gene>
<evidence type="ECO:0008006" key="3">
    <source>
        <dbReference type="Google" id="ProtNLM"/>
    </source>
</evidence>
<evidence type="ECO:0000313" key="2">
    <source>
        <dbReference type="Proteomes" id="UP001217500"/>
    </source>
</evidence>
<dbReference type="PROSITE" id="PS51257">
    <property type="entry name" value="PROKAR_LIPOPROTEIN"/>
    <property type="match status" value="1"/>
</dbReference>
<dbReference type="RefSeq" id="WP_289504795.1">
    <property type="nucleotide sequence ID" value="NZ_CP116805.1"/>
</dbReference>
<organism evidence="1 2">
    <name type="scientific">Gimibacter soli</name>
    <dbReference type="NCBI Taxonomy" id="3024400"/>
    <lineage>
        <taxon>Bacteria</taxon>
        <taxon>Pseudomonadati</taxon>
        <taxon>Pseudomonadota</taxon>
        <taxon>Alphaproteobacteria</taxon>
        <taxon>Kordiimonadales</taxon>
        <taxon>Temperatibacteraceae</taxon>
        <taxon>Gimibacter</taxon>
    </lineage>
</organism>
<dbReference type="Proteomes" id="UP001217500">
    <property type="component" value="Chromosome"/>
</dbReference>
<dbReference type="KEGG" id="gso:PH603_04615"/>
<dbReference type="AlphaFoldDB" id="A0AAE9XU74"/>
<name>A0AAE9XU74_9PROT</name>
<accession>A0AAE9XU74</accession>
<keyword evidence="2" id="KW-1185">Reference proteome</keyword>
<protein>
    <recommendedName>
        <fullName evidence="3">Lipoprotein</fullName>
    </recommendedName>
</protein>
<dbReference type="EMBL" id="CP116805">
    <property type="protein sequence ID" value="WCL55041.1"/>
    <property type="molecule type" value="Genomic_DNA"/>
</dbReference>
<sequence length="87" mass="9362">MKLAHALILPAIGLALGGCVINAGDGHDYRRDWKSERYPGGYMTVTLKNGDTETFGCQKDMEPYVLKNSDGTADAYGCKPLNAPSPN</sequence>
<evidence type="ECO:0000313" key="1">
    <source>
        <dbReference type="EMBL" id="WCL55041.1"/>
    </source>
</evidence>